<dbReference type="GO" id="GO:0006565">
    <property type="term" value="P:L-serine catabolic process"/>
    <property type="evidence" value="ECO:0007669"/>
    <property type="project" value="TreeGrafter"/>
</dbReference>
<keyword evidence="3 5" id="KW-0456">Lyase</keyword>
<evidence type="ECO:0000256" key="1">
    <source>
        <dbReference type="ARBA" id="ARBA00001933"/>
    </source>
</evidence>
<evidence type="ECO:0000256" key="2">
    <source>
        <dbReference type="ARBA" id="ARBA00022898"/>
    </source>
</evidence>
<evidence type="ECO:0000313" key="6">
    <source>
        <dbReference type="Proteomes" id="UP000545493"/>
    </source>
</evidence>
<dbReference type="Pfam" id="PF00291">
    <property type="entry name" value="PALP"/>
    <property type="match status" value="1"/>
</dbReference>
<gene>
    <name evidence="5" type="ORF">FHU38_003203</name>
</gene>
<dbReference type="RefSeq" id="WP_167172219.1">
    <property type="nucleotide sequence ID" value="NZ_JAAOYM010000001.1"/>
</dbReference>
<dbReference type="InterPro" id="IPR050147">
    <property type="entry name" value="Ser/Thr_Dehydratase"/>
</dbReference>
<proteinExistence type="predicted"/>
<dbReference type="EC" id="4.3.1.19" evidence="5"/>
<dbReference type="SUPFAM" id="SSF53686">
    <property type="entry name" value="Tryptophan synthase beta subunit-like PLP-dependent enzymes"/>
    <property type="match status" value="1"/>
</dbReference>
<dbReference type="GO" id="GO:0006567">
    <property type="term" value="P:L-threonine catabolic process"/>
    <property type="evidence" value="ECO:0007669"/>
    <property type="project" value="TreeGrafter"/>
</dbReference>
<comment type="cofactor">
    <cofactor evidence="1">
        <name>pyridoxal 5'-phosphate</name>
        <dbReference type="ChEBI" id="CHEBI:597326"/>
    </cofactor>
</comment>
<sequence>MGNREVRTPSAEDVEHAWSVLRGALAPTPVVGEGPLLKLESLQPTGSFKVRGALNALAAIGQGERVVTASAGNHGLGVAFAATRLGRPATVVVPENASSAKVAALGRFDIELVREGRSYAEAEAHALRLAQRGAYFLSPYNDPHVIAGQGTIGHELAGQLTGRRLTVVCAVGGGGLASGLGLWASTQPDVRIVGVEVDAAPSVAEAVKAGHQVPIEVRPTLADGIAANLEPGSVTIDLVAKHVDRIVSVTEAELRTAVRHLAATHGVVTEGAGAAAVAALLAGKVEPGGEADHTVAVVSGRNIALGVLAEVLASSQP</sequence>
<feature type="domain" description="Tryptophan synthase beta chain-like PALP" evidence="4">
    <location>
        <begin position="35"/>
        <end position="300"/>
    </location>
</feature>
<evidence type="ECO:0000256" key="3">
    <source>
        <dbReference type="ARBA" id="ARBA00023239"/>
    </source>
</evidence>
<dbReference type="GO" id="GO:0009097">
    <property type="term" value="P:isoleucine biosynthetic process"/>
    <property type="evidence" value="ECO:0007669"/>
    <property type="project" value="TreeGrafter"/>
</dbReference>
<protein>
    <submittedName>
        <fullName evidence="5">Threonine dehydratase</fullName>
        <ecNumber evidence="5">4.3.1.19</ecNumber>
    </submittedName>
</protein>
<dbReference type="InterPro" id="IPR001926">
    <property type="entry name" value="TrpB-like_PALP"/>
</dbReference>
<evidence type="ECO:0000313" key="5">
    <source>
        <dbReference type="EMBL" id="NIJ12859.1"/>
    </source>
</evidence>
<dbReference type="AlphaFoldDB" id="A0A7X5URG6"/>
<dbReference type="PANTHER" id="PTHR48078:SF6">
    <property type="entry name" value="L-THREONINE DEHYDRATASE CATABOLIC TDCB"/>
    <property type="match status" value="1"/>
</dbReference>
<dbReference type="InterPro" id="IPR036052">
    <property type="entry name" value="TrpB-like_PALP_sf"/>
</dbReference>
<dbReference type="EMBL" id="JAAOYM010000001">
    <property type="protein sequence ID" value="NIJ12859.1"/>
    <property type="molecule type" value="Genomic_DNA"/>
</dbReference>
<organism evidence="5 6">
    <name type="scientific">Saccharomonospora amisosensis</name>
    <dbReference type="NCBI Taxonomy" id="1128677"/>
    <lineage>
        <taxon>Bacteria</taxon>
        <taxon>Bacillati</taxon>
        <taxon>Actinomycetota</taxon>
        <taxon>Actinomycetes</taxon>
        <taxon>Pseudonocardiales</taxon>
        <taxon>Pseudonocardiaceae</taxon>
        <taxon>Saccharomonospora</taxon>
    </lineage>
</organism>
<dbReference type="Gene3D" id="3.40.50.1100">
    <property type="match status" value="2"/>
</dbReference>
<dbReference type="PANTHER" id="PTHR48078">
    <property type="entry name" value="THREONINE DEHYDRATASE, MITOCHONDRIAL-RELATED"/>
    <property type="match status" value="1"/>
</dbReference>
<dbReference type="GO" id="GO:0003941">
    <property type="term" value="F:L-serine ammonia-lyase activity"/>
    <property type="evidence" value="ECO:0007669"/>
    <property type="project" value="TreeGrafter"/>
</dbReference>
<keyword evidence="2" id="KW-0663">Pyridoxal phosphate</keyword>
<dbReference type="GO" id="GO:0004794">
    <property type="term" value="F:threonine deaminase activity"/>
    <property type="evidence" value="ECO:0007669"/>
    <property type="project" value="UniProtKB-EC"/>
</dbReference>
<keyword evidence="6" id="KW-1185">Reference proteome</keyword>
<evidence type="ECO:0000259" key="4">
    <source>
        <dbReference type="Pfam" id="PF00291"/>
    </source>
</evidence>
<dbReference type="Proteomes" id="UP000545493">
    <property type="component" value="Unassembled WGS sequence"/>
</dbReference>
<reference evidence="5 6" key="1">
    <citation type="submission" date="2020-03" db="EMBL/GenBank/DDBJ databases">
        <title>Sequencing the genomes of 1000 actinobacteria strains.</title>
        <authorList>
            <person name="Klenk H.-P."/>
        </authorList>
    </citation>
    <scope>NUCLEOTIDE SEQUENCE [LARGE SCALE GENOMIC DNA]</scope>
    <source>
        <strain evidence="5 6">DSM 45685</strain>
    </source>
</reference>
<accession>A0A7X5URG6</accession>
<name>A0A7X5URG6_9PSEU</name>
<comment type="caution">
    <text evidence="5">The sequence shown here is derived from an EMBL/GenBank/DDBJ whole genome shotgun (WGS) entry which is preliminary data.</text>
</comment>